<reference evidence="2 3" key="1">
    <citation type="submission" date="2021-06" db="EMBL/GenBank/DDBJ databases">
        <title>Genome-based taxonomic framework of Microbacterium strains isolated from marine environment, the description of four new species and reclassification of four preexisting species.</title>
        <authorList>
            <person name="Lee S.D."/>
            <person name="Kim S.-M."/>
            <person name="Byeon Y.-S."/>
            <person name="Yang H.L."/>
            <person name="Kim I.S."/>
        </authorList>
    </citation>
    <scope>NUCLEOTIDE SEQUENCE [LARGE SCALE GENOMIC DNA]</scope>
    <source>
        <strain evidence="2 3">SSW1-36</strain>
    </source>
</reference>
<proteinExistence type="predicted"/>
<keyword evidence="3" id="KW-1185">Reference proteome</keyword>
<keyword evidence="1" id="KW-0812">Transmembrane</keyword>
<feature type="transmembrane region" description="Helical" evidence="1">
    <location>
        <begin position="119"/>
        <end position="137"/>
    </location>
</feature>
<keyword evidence="1" id="KW-1133">Transmembrane helix</keyword>
<feature type="transmembrane region" description="Helical" evidence="1">
    <location>
        <begin position="94"/>
        <end position="113"/>
    </location>
</feature>
<evidence type="ECO:0008006" key="4">
    <source>
        <dbReference type="Google" id="ProtNLM"/>
    </source>
</evidence>
<evidence type="ECO:0000313" key="2">
    <source>
        <dbReference type="EMBL" id="UPL14048.1"/>
    </source>
</evidence>
<dbReference type="Proteomes" id="UP000831963">
    <property type="component" value="Chromosome"/>
</dbReference>
<accession>A0ABY4IR67</accession>
<organism evidence="2 3">
    <name type="scientific">Microbacterium galbinum</name>
    <dbReference type="NCBI Taxonomy" id="2851646"/>
    <lineage>
        <taxon>Bacteria</taxon>
        <taxon>Bacillati</taxon>
        <taxon>Actinomycetota</taxon>
        <taxon>Actinomycetes</taxon>
        <taxon>Micrococcales</taxon>
        <taxon>Microbacteriaceae</taxon>
        <taxon>Microbacterium</taxon>
    </lineage>
</organism>
<keyword evidence="1" id="KW-0472">Membrane</keyword>
<dbReference type="EMBL" id="CP078077">
    <property type="protein sequence ID" value="UPL14048.1"/>
    <property type="molecule type" value="Genomic_DNA"/>
</dbReference>
<sequence>MSTVDPDAARRARAARVPTIKDLFVPGILAFAGAGGLMTCVLMMAREPAADEVSAHTGWLLVAMTGALIGGLAAIAGLIFWVRLSVKNLRLPGWAAPIALVTAGAGVGCLLNAGPIVLGVSLLGVSVLFALLAVVGLRRRTTQARTEEEIVRGSDPVDGTVTNQGYTHFGESTRILTAVTYSFVDGQGTQRFVRRGAVIDVADPLVEGESVDVWFDRMNPADEKRIVVRRRRG</sequence>
<name>A0ABY4IR67_9MICO</name>
<feature type="transmembrane region" description="Helical" evidence="1">
    <location>
        <begin position="23"/>
        <end position="45"/>
    </location>
</feature>
<evidence type="ECO:0000313" key="3">
    <source>
        <dbReference type="Proteomes" id="UP000831963"/>
    </source>
</evidence>
<gene>
    <name evidence="2" type="ORF">KV396_05965</name>
</gene>
<protein>
    <recommendedName>
        <fullName evidence="4">DUF3592 domain-containing protein</fullName>
    </recommendedName>
</protein>
<dbReference type="RefSeq" id="WP_247633508.1">
    <property type="nucleotide sequence ID" value="NZ_CP078077.1"/>
</dbReference>
<feature type="transmembrane region" description="Helical" evidence="1">
    <location>
        <begin position="57"/>
        <end position="82"/>
    </location>
</feature>
<evidence type="ECO:0000256" key="1">
    <source>
        <dbReference type="SAM" id="Phobius"/>
    </source>
</evidence>